<name>G2KTE8_FRUST</name>
<proteinExistence type="predicted"/>
<evidence type="ECO:0000313" key="2">
    <source>
        <dbReference type="Proteomes" id="UP000001285"/>
    </source>
</evidence>
<dbReference type="SUPFAM" id="SSF49777">
    <property type="entry name" value="PEBP-like"/>
    <property type="match status" value="1"/>
</dbReference>
<protein>
    <submittedName>
        <fullName evidence="1">Uncharacterized protein yxkA</fullName>
    </submittedName>
</protein>
<dbReference type="STRING" id="714313.LSA_03090"/>
<accession>G2KTE8</accession>
<gene>
    <name evidence="1" type="primary">yxkA</name>
    <name evidence="1" type="ordered locus">LSA_03090</name>
</gene>
<dbReference type="InterPro" id="IPR036610">
    <property type="entry name" value="PEBP-like_sf"/>
</dbReference>
<dbReference type="Pfam" id="PF01161">
    <property type="entry name" value="PBP"/>
    <property type="match status" value="1"/>
</dbReference>
<dbReference type="AlphaFoldDB" id="G2KTE8"/>
<dbReference type="eggNOG" id="COG1881">
    <property type="taxonomic scope" value="Bacteria"/>
</dbReference>
<dbReference type="Gene3D" id="3.90.280.10">
    <property type="entry name" value="PEBP-like"/>
    <property type="match status" value="1"/>
</dbReference>
<dbReference type="NCBIfam" id="TIGR00481">
    <property type="entry name" value="YbhB/YbcL family Raf kinase inhibitor-like protein"/>
    <property type="match status" value="1"/>
</dbReference>
<organism evidence="1 2">
    <name type="scientific">Fructilactobacillus sanfranciscensis (strain TMW 1.1304)</name>
    <name type="common">Lactobacillus sanfranciscensis</name>
    <dbReference type="NCBI Taxonomy" id="714313"/>
    <lineage>
        <taxon>Bacteria</taxon>
        <taxon>Bacillati</taxon>
        <taxon>Bacillota</taxon>
        <taxon>Bacilli</taxon>
        <taxon>Lactobacillales</taxon>
        <taxon>Lactobacillaceae</taxon>
        <taxon>Fructilactobacillus</taxon>
    </lineage>
</organism>
<keyword evidence="2" id="KW-1185">Reference proteome</keyword>
<dbReference type="PANTHER" id="PTHR30289">
    <property type="entry name" value="UNCHARACTERIZED PROTEIN YBCL-RELATED"/>
    <property type="match status" value="1"/>
</dbReference>
<sequence>MNLRRKHIMKISVPLQNGWLPDRYTKHANDSDKIDGRPYVSFPINIEEVPTNAQSLALVLTDDDAIPVCGFTYIHWVAANIDPKTTLIPENASHAELIPMTYGHNSLAGQLLDVQDPMVNEHYVGPTPPDKPHDYHLTLYALDQKLTLKNGFWLNELEAASTDHVLAEANAILPVKN</sequence>
<dbReference type="CDD" id="cd00865">
    <property type="entry name" value="PEBP_bact_arch"/>
    <property type="match status" value="1"/>
</dbReference>
<dbReference type="HOGENOM" id="CLU_083918_4_2_9"/>
<dbReference type="InterPro" id="IPR005247">
    <property type="entry name" value="YbhB_YbcL/LppC-like"/>
</dbReference>
<evidence type="ECO:0000313" key="1">
    <source>
        <dbReference type="EMBL" id="AEN98764.1"/>
    </source>
</evidence>
<dbReference type="EMBL" id="CP002461">
    <property type="protein sequence ID" value="AEN98764.1"/>
    <property type="molecule type" value="Genomic_DNA"/>
</dbReference>
<dbReference type="InterPro" id="IPR008914">
    <property type="entry name" value="PEBP"/>
</dbReference>
<dbReference type="PANTHER" id="PTHR30289:SF1">
    <property type="entry name" value="PEBP (PHOSPHATIDYLETHANOLAMINE-BINDING PROTEIN) FAMILY PROTEIN"/>
    <property type="match status" value="1"/>
</dbReference>
<dbReference type="Proteomes" id="UP000001285">
    <property type="component" value="Chromosome"/>
</dbReference>
<reference evidence="1 2" key="1">
    <citation type="journal article" date="2011" name="Microb. Cell Fact.">
        <title>Genomic analysis reveals Lactobacillus sanfranciscensis as stable element in traditional sourdoughs.</title>
        <authorList>
            <person name="Vogel R.F."/>
            <person name="Pavlovic M."/>
            <person name="Ehrmann M.A."/>
            <person name="Wiezer A."/>
            <person name="Liesegang H."/>
            <person name="Offschanka S."/>
            <person name="Voget S."/>
            <person name="Angelov A."/>
            <person name="Bocker G."/>
            <person name="Liebl W."/>
        </authorList>
    </citation>
    <scope>NUCLEOTIDE SEQUENCE [LARGE SCALE GENOMIC DNA]</scope>
    <source>
        <strain evidence="1 2">TMW 1.1304</strain>
    </source>
</reference>
<dbReference type="KEGG" id="lsn:LSA_03090"/>